<dbReference type="CDD" id="cd03784">
    <property type="entry name" value="GT1_Gtf-like"/>
    <property type="match status" value="1"/>
</dbReference>
<name>A0AA88SJF0_9ASTE</name>
<dbReference type="EC" id="2.4.1.-" evidence="5"/>
<evidence type="ECO:0000313" key="7">
    <source>
        <dbReference type="Proteomes" id="UP001187471"/>
    </source>
</evidence>
<dbReference type="FunFam" id="3.40.50.2000:FF:000080">
    <property type="entry name" value="Glycosyltransferase"/>
    <property type="match status" value="1"/>
</dbReference>
<organism evidence="6 7">
    <name type="scientific">Escallonia rubra</name>
    <dbReference type="NCBI Taxonomy" id="112253"/>
    <lineage>
        <taxon>Eukaryota</taxon>
        <taxon>Viridiplantae</taxon>
        <taxon>Streptophyta</taxon>
        <taxon>Embryophyta</taxon>
        <taxon>Tracheophyta</taxon>
        <taxon>Spermatophyta</taxon>
        <taxon>Magnoliopsida</taxon>
        <taxon>eudicotyledons</taxon>
        <taxon>Gunneridae</taxon>
        <taxon>Pentapetalae</taxon>
        <taxon>asterids</taxon>
        <taxon>campanulids</taxon>
        <taxon>Escalloniales</taxon>
        <taxon>Escalloniaceae</taxon>
        <taxon>Escallonia</taxon>
    </lineage>
</organism>
<accession>A0AA88SJF0</accession>
<dbReference type="PROSITE" id="PS00375">
    <property type="entry name" value="UDPGT"/>
    <property type="match status" value="1"/>
</dbReference>
<dbReference type="GO" id="GO:0035251">
    <property type="term" value="F:UDP-glucosyltransferase activity"/>
    <property type="evidence" value="ECO:0007669"/>
    <property type="project" value="InterPro"/>
</dbReference>
<proteinExistence type="inferred from homology"/>
<dbReference type="AlphaFoldDB" id="A0AA88SJF0"/>
<evidence type="ECO:0000313" key="6">
    <source>
        <dbReference type="EMBL" id="KAK2992365.1"/>
    </source>
</evidence>
<keyword evidence="3 4" id="KW-0808">Transferase</keyword>
<keyword evidence="2 4" id="KW-0328">Glycosyltransferase</keyword>
<keyword evidence="7" id="KW-1185">Reference proteome</keyword>
<dbReference type="InterPro" id="IPR002213">
    <property type="entry name" value="UDP_glucos_trans"/>
</dbReference>
<evidence type="ECO:0000256" key="2">
    <source>
        <dbReference type="ARBA" id="ARBA00022676"/>
    </source>
</evidence>
<reference evidence="6" key="1">
    <citation type="submission" date="2022-12" db="EMBL/GenBank/DDBJ databases">
        <title>Draft genome assemblies for two species of Escallonia (Escalloniales).</title>
        <authorList>
            <person name="Chanderbali A."/>
            <person name="Dervinis C."/>
            <person name="Anghel I."/>
            <person name="Soltis D."/>
            <person name="Soltis P."/>
            <person name="Zapata F."/>
        </authorList>
    </citation>
    <scope>NUCLEOTIDE SEQUENCE</scope>
    <source>
        <strain evidence="6">UCBG92.1500</strain>
        <tissue evidence="6">Leaf</tissue>
    </source>
</reference>
<gene>
    <name evidence="6" type="ORF">RJ640_009876</name>
</gene>
<protein>
    <recommendedName>
        <fullName evidence="5">Glycosyltransferase</fullName>
        <ecNumber evidence="5">2.4.1.-</ecNumber>
    </recommendedName>
</protein>
<comment type="similarity">
    <text evidence="1 4">Belongs to the UDP-glycosyltransferase family.</text>
</comment>
<dbReference type="Pfam" id="PF00201">
    <property type="entry name" value="UDPGT"/>
    <property type="match status" value="1"/>
</dbReference>
<dbReference type="Gene3D" id="3.40.50.2000">
    <property type="entry name" value="Glycogen Phosphorylase B"/>
    <property type="match status" value="2"/>
</dbReference>
<dbReference type="EMBL" id="JAVXUO010000417">
    <property type="protein sequence ID" value="KAK2992365.1"/>
    <property type="molecule type" value="Genomic_DNA"/>
</dbReference>
<evidence type="ECO:0000256" key="3">
    <source>
        <dbReference type="ARBA" id="ARBA00022679"/>
    </source>
</evidence>
<dbReference type="InterPro" id="IPR035595">
    <property type="entry name" value="UDP_glycos_trans_CS"/>
</dbReference>
<dbReference type="SUPFAM" id="SSF53756">
    <property type="entry name" value="UDP-Glycosyltransferase/glycogen phosphorylase"/>
    <property type="match status" value="1"/>
</dbReference>
<evidence type="ECO:0000256" key="5">
    <source>
        <dbReference type="RuleBase" id="RU362057"/>
    </source>
</evidence>
<dbReference type="PANTHER" id="PTHR48048:SF45">
    <property type="entry name" value="GLYCOSYLTRANSFERASE"/>
    <property type="match status" value="1"/>
</dbReference>
<evidence type="ECO:0000256" key="1">
    <source>
        <dbReference type="ARBA" id="ARBA00009995"/>
    </source>
</evidence>
<dbReference type="PANTHER" id="PTHR48048">
    <property type="entry name" value="GLYCOSYLTRANSFERASE"/>
    <property type="match status" value="1"/>
</dbReference>
<dbReference type="FunFam" id="3.40.50.2000:FF:000056">
    <property type="entry name" value="Glycosyltransferase"/>
    <property type="match status" value="1"/>
</dbReference>
<dbReference type="InterPro" id="IPR050481">
    <property type="entry name" value="UDP-glycosyltransf_plant"/>
</dbReference>
<dbReference type="Proteomes" id="UP001187471">
    <property type="component" value="Unassembled WGS sequence"/>
</dbReference>
<sequence length="490" mass="54077">MEAQKMRETELIFIPFPAIGHLVPAVESAKLLIKRDHRLSITVLIMKMPMDKGVAKYTESLQRDATDGMKVVELPLDDSIFKLVWESHASFLSAFINSQKAHVRDIVADRVTRSDSTRLAGIVIDFLNTAMIDVANEFGVPTYVFYVSSAAFLGLTFYLQSLSDDHGQDITEYQDTEASLSVPCFLNPVPAKFLPSVGLDKEGFASTILSIARRLRQTKGIILNTVLELETHAVMTLADGKTPPVYSVGPVLNIPSGEGTTDNQNSDNPVITWLDDQPPSSVVFLCFGSLGSFDADQVKEIAHALEHSGHRFLWSLRRPPPQEKRELSGEYDNPEEVLPEGFLERTAGIGKVVGWAPQVAVLSHSAVGGFVSHCGWNSILESLWYGVPMAAWPMFGDQQILAFEMVKELELAVEIKLDFKKDFYTMNSAGIAVTAKEIESGIRCLMDGGSEIRKKVKEMKEKTRMALVEGGSSYTSVGRLIDDIMNNSPE</sequence>
<comment type="caution">
    <text evidence="6">The sequence shown here is derived from an EMBL/GenBank/DDBJ whole genome shotgun (WGS) entry which is preliminary data.</text>
</comment>
<evidence type="ECO:0000256" key="4">
    <source>
        <dbReference type="RuleBase" id="RU003718"/>
    </source>
</evidence>